<dbReference type="RefSeq" id="XP_035671522.1">
    <property type="nucleotide sequence ID" value="XM_035815629.1"/>
</dbReference>
<gene>
    <name evidence="12" type="primary">LOC118412637</name>
    <name evidence="10" type="ORF">BRAFLDRAFT_118415</name>
</gene>
<dbReference type="Gene3D" id="3.40.50.200">
    <property type="entry name" value="Peptidase S8/S53 domain"/>
    <property type="match status" value="1"/>
</dbReference>
<feature type="active site" description="Charge relay system" evidence="5">
    <location>
        <position position="187"/>
    </location>
</feature>
<dbReference type="Pfam" id="PF05922">
    <property type="entry name" value="Inhibitor_I9"/>
    <property type="match status" value="1"/>
</dbReference>
<dbReference type="InterPro" id="IPR023828">
    <property type="entry name" value="Peptidase_S8_Ser-AS"/>
</dbReference>
<dbReference type="PROSITE" id="PS51892">
    <property type="entry name" value="SUBTILASE"/>
    <property type="match status" value="1"/>
</dbReference>
<dbReference type="GO" id="GO:0004252">
    <property type="term" value="F:serine-type endopeptidase activity"/>
    <property type="evidence" value="ECO:0000318"/>
    <property type="project" value="GO_Central"/>
</dbReference>
<dbReference type="InterPro" id="IPR050131">
    <property type="entry name" value="Peptidase_S8_subtilisin-like"/>
</dbReference>
<keyword evidence="7" id="KW-0732">Signal</keyword>
<accession>C3ZG84</accession>
<dbReference type="PRINTS" id="PR00723">
    <property type="entry name" value="SUBTILISIN"/>
</dbReference>
<keyword evidence="2 5" id="KW-0645">Protease</keyword>
<dbReference type="Proteomes" id="UP000001554">
    <property type="component" value="Chromosome 3"/>
</dbReference>
<evidence type="ECO:0000313" key="10">
    <source>
        <dbReference type="EMBL" id="EEN48405.1"/>
    </source>
</evidence>
<evidence type="ECO:0000313" key="12">
    <source>
        <dbReference type="RefSeq" id="XP_035671522.1"/>
    </source>
</evidence>
<dbReference type="SUPFAM" id="SSF54897">
    <property type="entry name" value="Protease propeptides/inhibitors"/>
    <property type="match status" value="1"/>
</dbReference>
<evidence type="ECO:0000256" key="7">
    <source>
        <dbReference type="SAM" id="SignalP"/>
    </source>
</evidence>
<comment type="similarity">
    <text evidence="1 5 6">Belongs to the peptidase S8 family.</text>
</comment>
<organism>
    <name type="scientific">Branchiostoma floridae</name>
    <name type="common">Florida lancelet</name>
    <name type="synonym">Amphioxus</name>
    <dbReference type="NCBI Taxonomy" id="7739"/>
    <lineage>
        <taxon>Eukaryota</taxon>
        <taxon>Metazoa</taxon>
        <taxon>Chordata</taxon>
        <taxon>Cephalochordata</taxon>
        <taxon>Leptocardii</taxon>
        <taxon>Amphioxiformes</taxon>
        <taxon>Branchiostomatidae</taxon>
        <taxon>Branchiostoma</taxon>
    </lineage>
</organism>
<evidence type="ECO:0000256" key="4">
    <source>
        <dbReference type="ARBA" id="ARBA00022825"/>
    </source>
</evidence>
<dbReference type="FunFam" id="3.40.50.200:FF:000014">
    <property type="entry name" value="Proteinase K"/>
    <property type="match status" value="1"/>
</dbReference>
<feature type="active site" description="Charge relay system" evidence="5">
    <location>
        <position position="342"/>
    </location>
</feature>
<dbReference type="OrthoDB" id="206201at2759"/>
<feature type="active site" description="Charge relay system" evidence="5">
    <location>
        <position position="154"/>
    </location>
</feature>
<dbReference type="GO" id="GO:0006508">
    <property type="term" value="P:proteolysis"/>
    <property type="evidence" value="ECO:0007669"/>
    <property type="project" value="UniProtKB-KW"/>
</dbReference>
<feature type="domain" description="Inhibitor I9" evidence="9">
    <location>
        <begin position="36"/>
        <end position="109"/>
    </location>
</feature>
<feature type="signal peptide" evidence="7">
    <location>
        <begin position="1"/>
        <end position="19"/>
    </location>
</feature>
<keyword evidence="3 5" id="KW-0378">Hydrolase</keyword>
<dbReference type="CDD" id="cd04077">
    <property type="entry name" value="Peptidases_S8_PCSK9_ProteinaseK_like"/>
    <property type="match status" value="1"/>
</dbReference>
<dbReference type="EMBL" id="GG666617">
    <property type="protein sequence ID" value="EEN48405.1"/>
    <property type="molecule type" value="Genomic_DNA"/>
</dbReference>
<dbReference type="PANTHER" id="PTHR43806:SF11">
    <property type="entry name" value="CEREVISIN-RELATED"/>
    <property type="match status" value="1"/>
</dbReference>
<dbReference type="InterPro" id="IPR034193">
    <property type="entry name" value="PCSK9_ProteinaseK-like"/>
</dbReference>
<evidence type="ECO:0000259" key="8">
    <source>
        <dbReference type="Pfam" id="PF00082"/>
    </source>
</evidence>
<evidence type="ECO:0000259" key="9">
    <source>
        <dbReference type="Pfam" id="PF05922"/>
    </source>
</evidence>
<reference evidence="10" key="1">
    <citation type="journal article" date="2008" name="Nature">
        <title>The amphioxus genome and the evolution of the chordate karyotype.</title>
        <authorList>
            <consortium name="US DOE Joint Genome Institute (JGI-PGF)"/>
            <person name="Putnam N.H."/>
            <person name="Butts T."/>
            <person name="Ferrier D.E.K."/>
            <person name="Furlong R.F."/>
            <person name="Hellsten U."/>
            <person name="Kawashima T."/>
            <person name="Robinson-Rechavi M."/>
            <person name="Shoguchi E."/>
            <person name="Terry A."/>
            <person name="Yu J.-K."/>
            <person name="Benito-Gutierrez E.L."/>
            <person name="Dubchak I."/>
            <person name="Garcia-Fernandez J."/>
            <person name="Gibson-Brown J.J."/>
            <person name="Grigoriev I.V."/>
            <person name="Horton A.C."/>
            <person name="de Jong P.J."/>
            <person name="Jurka J."/>
            <person name="Kapitonov V.V."/>
            <person name="Kohara Y."/>
            <person name="Kuroki Y."/>
            <person name="Lindquist E."/>
            <person name="Lucas S."/>
            <person name="Osoegawa K."/>
            <person name="Pennacchio L.A."/>
            <person name="Salamov A.A."/>
            <person name="Satou Y."/>
            <person name="Sauka-Spengler T."/>
            <person name="Schmutz J."/>
            <person name="Shin-I T."/>
            <person name="Toyoda A."/>
            <person name="Bronner-Fraser M."/>
            <person name="Fujiyama A."/>
            <person name="Holland L.Z."/>
            <person name="Holland P.W.H."/>
            <person name="Satoh N."/>
            <person name="Rokhsar D.S."/>
        </authorList>
    </citation>
    <scope>NUCLEOTIDE SEQUENCE [LARGE SCALE GENOMIC DNA]</scope>
    <source>
        <strain evidence="10">S238N-H82</strain>
        <tissue evidence="10">Testes</tissue>
    </source>
</reference>
<dbReference type="InterPro" id="IPR023827">
    <property type="entry name" value="Peptidase_S8_Asp-AS"/>
</dbReference>
<keyword evidence="4 5" id="KW-0720">Serine protease</keyword>
<name>C3ZG84_BRAFL</name>
<sequence length="405" mass="43406">MKSLRVLAVLAAVLGVAMATAPMLRLDSKTAIPNEYIVVLQKNLTNYAVGKHMNSVKTLLTGTNDTKILFEHNFRWFKAYSIRTNQKMIRHLAEQPEVRYIEANQVVKAYQAQCQDQLEATWGLVRTVERDLLLDGIYHYQGGDGEGVDAYIIDTGIYTEHSEFGGRAKWGVDTVDTPSPETDENGHGTHVAGTVMSDAWGLAKKATAIAVKVLSRSGSGSTAGVIEGVEWTGQQHSGNNKKSVANMSLGGGRSDAMNEAVKAVVEAGVVMVVAAGNEGWEACNVSPASEPTAITVGCSDNEDDFCFFSNYGTCMDIIAPGQDVTSAWIGGQFADNTISGTSMSAPHIAGIVAKYMSRQSSVPSPEEVKDFLQTTSTKDKINQIPSNSDTLNYLGFMDCGGGPDV</sequence>
<evidence type="ECO:0000256" key="3">
    <source>
        <dbReference type="ARBA" id="ARBA00022801"/>
    </source>
</evidence>
<dbReference type="PANTHER" id="PTHR43806">
    <property type="entry name" value="PEPTIDASE S8"/>
    <property type="match status" value="1"/>
</dbReference>
<dbReference type="AlphaFoldDB" id="C3ZG84"/>
<dbReference type="GeneID" id="118412637"/>
<dbReference type="SUPFAM" id="SSF52743">
    <property type="entry name" value="Subtilisin-like"/>
    <property type="match status" value="1"/>
</dbReference>
<dbReference type="InParanoid" id="C3ZG84"/>
<dbReference type="InterPro" id="IPR036852">
    <property type="entry name" value="Peptidase_S8/S53_dom_sf"/>
</dbReference>
<dbReference type="eggNOG" id="KOG1153">
    <property type="taxonomic scope" value="Eukaryota"/>
</dbReference>
<evidence type="ECO:0000256" key="6">
    <source>
        <dbReference type="RuleBase" id="RU003355"/>
    </source>
</evidence>
<dbReference type="KEGG" id="bfo:118412637"/>
<dbReference type="InterPro" id="IPR000209">
    <property type="entry name" value="Peptidase_S8/S53_dom"/>
</dbReference>
<reference evidence="11" key="2">
    <citation type="journal article" date="2020" name="Nat. Ecol. Evol.">
        <title>Deeply conserved synteny resolves early events in vertebrate evolution.</title>
        <authorList>
            <person name="Simakov O."/>
            <person name="Marletaz F."/>
            <person name="Yue J.X."/>
            <person name="O'Connell B."/>
            <person name="Jenkins J."/>
            <person name="Brandt A."/>
            <person name="Calef R."/>
            <person name="Tung C.H."/>
            <person name="Huang T.K."/>
            <person name="Schmutz J."/>
            <person name="Satoh N."/>
            <person name="Yu J.K."/>
            <person name="Putnam N.H."/>
            <person name="Green R.E."/>
            <person name="Rokhsar D.S."/>
        </authorList>
    </citation>
    <scope>NUCLEOTIDE SEQUENCE [LARGE SCALE GENOMIC DNA]</scope>
    <source>
        <strain evidence="11">S238N-H82</strain>
    </source>
</reference>
<dbReference type="InterPro" id="IPR010259">
    <property type="entry name" value="S8pro/Inhibitor_I9"/>
</dbReference>
<dbReference type="SMR" id="C3ZG84"/>
<protein>
    <submittedName>
        <fullName evidence="12">Subtilisin-like serine protease Rho m 2.0101</fullName>
    </submittedName>
</protein>
<evidence type="ECO:0000256" key="1">
    <source>
        <dbReference type="ARBA" id="ARBA00011073"/>
    </source>
</evidence>
<feature type="chain" id="PRO_5044729332" evidence="7">
    <location>
        <begin position="20"/>
        <end position="405"/>
    </location>
</feature>
<dbReference type="InterPro" id="IPR015500">
    <property type="entry name" value="Peptidase_S8_subtilisin-rel"/>
</dbReference>
<dbReference type="PROSITE" id="PS00138">
    <property type="entry name" value="SUBTILASE_SER"/>
    <property type="match status" value="1"/>
</dbReference>
<evidence type="ECO:0000313" key="11">
    <source>
        <dbReference type="Proteomes" id="UP000001554"/>
    </source>
</evidence>
<evidence type="ECO:0000256" key="2">
    <source>
        <dbReference type="ARBA" id="ARBA00022670"/>
    </source>
</evidence>
<feature type="domain" description="Peptidase S8/S53" evidence="8">
    <location>
        <begin position="152"/>
        <end position="380"/>
    </location>
</feature>
<dbReference type="GO" id="GO:0005615">
    <property type="term" value="C:extracellular space"/>
    <property type="evidence" value="ECO:0000318"/>
    <property type="project" value="GO_Central"/>
</dbReference>
<dbReference type="InterPro" id="IPR037045">
    <property type="entry name" value="S8pro/Inhibitor_I9_sf"/>
</dbReference>
<reference evidence="12" key="3">
    <citation type="submission" date="2025-04" db="UniProtKB">
        <authorList>
            <consortium name="RefSeq"/>
        </authorList>
    </citation>
    <scope>IDENTIFICATION</scope>
    <source>
        <strain evidence="12">S238N-H82</strain>
        <tissue evidence="12">Testes</tissue>
    </source>
</reference>
<dbReference type="Gene3D" id="3.30.70.80">
    <property type="entry name" value="Peptidase S8 propeptide/proteinase inhibitor I9"/>
    <property type="match status" value="1"/>
</dbReference>
<dbReference type="PROSITE" id="PS00136">
    <property type="entry name" value="SUBTILASE_ASP"/>
    <property type="match status" value="1"/>
</dbReference>
<dbReference type="OMA" id="DNPPSWG"/>
<keyword evidence="11" id="KW-1185">Reference proteome</keyword>
<evidence type="ECO:0000256" key="5">
    <source>
        <dbReference type="PROSITE-ProRule" id="PRU01240"/>
    </source>
</evidence>
<proteinExistence type="inferred from homology"/>
<dbReference type="Pfam" id="PF00082">
    <property type="entry name" value="Peptidase_S8"/>
    <property type="match status" value="1"/>
</dbReference>